<proteinExistence type="predicted"/>
<protein>
    <recommendedName>
        <fullName evidence="3">RRM domain-containing protein</fullName>
    </recommendedName>
</protein>
<dbReference type="PANTHER" id="PTHR48025">
    <property type="entry name" value="OS02G0815200 PROTEIN"/>
    <property type="match status" value="1"/>
</dbReference>
<dbReference type="Gene3D" id="3.30.70.330">
    <property type="match status" value="2"/>
</dbReference>
<evidence type="ECO:0000259" key="3">
    <source>
        <dbReference type="PROSITE" id="PS50102"/>
    </source>
</evidence>
<dbReference type="GO" id="GO:0009535">
    <property type="term" value="C:chloroplast thylakoid membrane"/>
    <property type="evidence" value="ECO:0007669"/>
    <property type="project" value="TreeGrafter"/>
</dbReference>
<dbReference type="Proteomes" id="UP000796880">
    <property type="component" value="Unassembled WGS sequence"/>
</dbReference>
<dbReference type="InterPro" id="IPR000504">
    <property type="entry name" value="RRM_dom"/>
</dbReference>
<comment type="caution">
    <text evidence="4">The sequence shown here is derived from an EMBL/GenBank/DDBJ whole genome shotgun (WGS) entry which is preliminary data.</text>
</comment>
<dbReference type="InterPro" id="IPR012677">
    <property type="entry name" value="Nucleotide-bd_a/b_plait_sf"/>
</dbReference>
<dbReference type="OrthoDB" id="439808at2759"/>
<dbReference type="PROSITE" id="PS50102">
    <property type="entry name" value="RRM"/>
    <property type="match status" value="2"/>
</dbReference>
<dbReference type="SUPFAM" id="SSF54928">
    <property type="entry name" value="RNA-binding domain, RBD"/>
    <property type="match status" value="2"/>
</dbReference>
<dbReference type="SMART" id="SM00360">
    <property type="entry name" value="RRM"/>
    <property type="match status" value="2"/>
</dbReference>
<dbReference type="PANTHER" id="PTHR48025:SF7">
    <property type="entry name" value="RNA-BINDING (RRM_RBD_RNP MOTIFS) FAMILY PROTEIN"/>
    <property type="match status" value="1"/>
</dbReference>
<accession>A0A8K0E5I3</accession>
<dbReference type="Pfam" id="PF00076">
    <property type="entry name" value="RRM_1"/>
    <property type="match status" value="2"/>
</dbReference>
<sequence>MAATCLSLRPLSSSSFIATHNTRASPSMSKPHVHVSLYSPLLRRSIQLRYSPNRTARISTAMAVVDGEAVVADKERMDDYHYDHDYLSRHDDNRPAQWKNQSTPCELYVCNLPRSCDIPDLMDMFKPFGTVISVEICRNPETGVSRGCGYVTVGSMAVAKAAIVGLDASDVGGREMRVRFSVHMNTKRRNSNATSSTPVKSLIYESPHKLYVGNLAWAVEPEELRNRFSQFGTVTSTRVLHDRKAGISRAYGFLSFSSAAERDSAMCLDGTELNRLSIVLGGVTWAERVQSIAIPAAIGNFVMCLGPYGGNHNVP</sequence>
<dbReference type="GO" id="GO:1901259">
    <property type="term" value="P:chloroplast rRNA processing"/>
    <property type="evidence" value="ECO:0007669"/>
    <property type="project" value="TreeGrafter"/>
</dbReference>
<evidence type="ECO:0000313" key="5">
    <source>
        <dbReference type="Proteomes" id="UP000796880"/>
    </source>
</evidence>
<keyword evidence="5" id="KW-1185">Reference proteome</keyword>
<reference evidence="4" key="1">
    <citation type="submission" date="2020-03" db="EMBL/GenBank/DDBJ databases">
        <title>A high-quality chromosome-level genome assembly of a woody plant with both climbing and erect habits, Rhamnella rubrinervis.</title>
        <authorList>
            <person name="Lu Z."/>
            <person name="Yang Y."/>
            <person name="Zhu X."/>
            <person name="Sun Y."/>
        </authorList>
    </citation>
    <scope>NUCLEOTIDE SEQUENCE</scope>
    <source>
        <strain evidence="4">BYM</strain>
        <tissue evidence="4">Leaf</tissue>
    </source>
</reference>
<evidence type="ECO:0000313" key="4">
    <source>
        <dbReference type="EMBL" id="KAF3439785.1"/>
    </source>
</evidence>
<dbReference type="AlphaFoldDB" id="A0A8K0E5I3"/>
<evidence type="ECO:0000256" key="2">
    <source>
        <dbReference type="PROSITE-ProRule" id="PRU00176"/>
    </source>
</evidence>
<dbReference type="EMBL" id="VOIH02000008">
    <property type="protein sequence ID" value="KAF3439785.1"/>
    <property type="molecule type" value="Genomic_DNA"/>
</dbReference>
<feature type="domain" description="RRM" evidence="3">
    <location>
        <begin position="208"/>
        <end position="278"/>
    </location>
</feature>
<organism evidence="4 5">
    <name type="scientific">Rhamnella rubrinervis</name>
    <dbReference type="NCBI Taxonomy" id="2594499"/>
    <lineage>
        <taxon>Eukaryota</taxon>
        <taxon>Viridiplantae</taxon>
        <taxon>Streptophyta</taxon>
        <taxon>Embryophyta</taxon>
        <taxon>Tracheophyta</taxon>
        <taxon>Spermatophyta</taxon>
        <taxon>Magnoliopsida</taxon>
        <taxon>eudicotyledons</taxon>
        <taxon>Gunneridae</taxon>
        <taxon>Pentapetalae</taxon>
        <taxon>rosids</taxon>
        <taxon>fabids</taxon>
        <taxon>Rosales</taxon>
        <taxon>Rhamnaceae</taxon>
        <taxon>rhamnoid group</taxon>
        <taxon>Rhamneae</taxon>
        <taxon>Rhamnella</taxon>
    </lineage>
</organism>
<dbReference type="InterPro" id="IPR050502">
    <property type="entry name" value="Euk_RNA-bind_prot"/>
</dbReference>
<dbReference type="GO" id="GO:0003729">
    <property type="term" value="F:mRNA binding"/>
    <property type="evidence" value="ECO:0007669"/>
    <property type="project" value="TreeGrafter"/>
</dbReference>
<name>A0A8K0E5I3_9ROSA</name>
<keyword evidence="1 2" id="KW-0694">RNA-binding</keyword>
<gene>
    <name evidence="4" type="ORF">FNV43_RR18063</name>
</gene>
<feature type="domain" description="RRM" evidence="3">
    <location>
        <begin position="105"/>
        <end position="183"/>
    </location>
</feature>
<evidence type="ECO:0000256" key="1">
    <source>
        <dbReference type="ARBA" id="ARBA00022884"/>
    </source>
</evidence>
<dbReference type="InterPro" id="IPR035979">
    <property type="entry name" value="RBD_domain_sf"/>
</dbReference>